<gene>
    <name evidence="2" type="ORF">CLV81_2123</name>
</gene>
<dbReference type="AlphaFoldDB" id="A0A2T0M868"/>
<evidence type="ECO:0000313" key="3">
    <source>
        <dbReference type="Proteomes" id="UP000237640"/>
    </source>
</evidence>
<feature type="transmembrane region" description="Helical" evidence="1">
    <location>
        <begin position="91"/>
        <end position="112"/>
    </location>
</feature>
<dbReference type="EMBL" id="PVYX01000002">
    <property type="protein sequence ID" value="PRX53736.1"/>
    <property type="molecule type" value="Genomic_DNA"/>
</dbReference>
<dbReference type="RefSeq" id="WP_106145083.1">
    <property type="nucleotide sequence ID" value="NZ_PVYX01000002.1"/>
</dbReference>
<sequence>MEKTVFKNETFHVLLVVALSLFICWNLYTLVLVKNYFTIVPLLVQAIVLAFVLTRDKGAKMAIKVWSILLIIGPGLSILGKTIKIFFEEDIVSLIGPLFLQIVLLVIGLTIYHYNDTTVNVEIVEEGDKTTPPQP</sequence>
<comment type="caution">
    <text evidence="2">The sequence shown here is derived from an EMBL/GenBank/DDBJ whole genome shotgun (WGS) entry which is preliminary data.</text>
</comment>
<protein>
    <submittedName>
        <fullName evidence="2">Uncharacterized protein</fullName>
    </submittedName>
</protein>
<dbReference type="Proteomes" id="UP000237640">
    <property type="component" value="Unassembled WGS sequence"/>
</dbReference>
<evidence type="ECO:0000256" key="1">
    <source>
        <dbReference type="SAM" id="Phobius"/>
    </source>
</evidence>
<keyword evidence="1" id="KW-0472">Membrane</keyword>
<evidence type="ECO:0000313" key="2">
    <source>
        <dbReference type="EMBL" id="PRX53736.1"/>
    </source>
</evidence>
<organism evidence="2 3">
    <name type="scientific">Flagellimonas meridianipacifica</name>
    <dbReference type="NCBI Taxonomy" id="1080225"/>
    <lineage>
        <taxon>Bacteria</taxon>
        <taxon>Pseudomonadati</taxon>
        <taxon>Bacteroidota</taxon>
        <taxon>Flavobacteriia</taxon>
        <taxon>Flavobacteriales</taxon>
        <taxon>Flavobacteriaceae</taxon>
        <taxon>Flagellimonas</taxon>
    </lineage>
</organism>
<proteinExistence type="predicted"/>
<dbReference type="OrthoDB" id="1454778at2"/>
<feature type="transmembrane region" description="Helical" evidence="1">
    <location>
        <begin position="61"/>
        <end position="79"/>
    </location>
</feature>
<keyword evidence="3" id="KW-1185">Reference proteome</keyword>
<accession>A0A2T0M868</accession>
<reference evidence="2 3" key="1">
    <citation type="submission" date="2018-03" db="EMBL/GenBank/DDBJ databases">
        <title>Genomic Encyclopedia of Archaeal and Bacterial Type Strains, Phase II (KMG-II): from individual species to whole genera.</title>
        <authorList>
            <person name="Goeker M."/>
        </authorList>
    </citation>
    <scope>NUCLEOTIDE SEQUENCE [LARGE SCALE GENOMIC DNA]</scope>
    <source>
        <strain evidence="2 3">DSM 25027</strain>
    </source>
</reference>
<feature type="transmembrane region" description="Helical" evidence="1">
    <location>
        <begin position="36"/>
        <end position="54"/>
    </location>
</feature>
<name>A0A2T0M868_9FLAO</name>
<keyword evidence="1" id="KW-0812">Transmembrane</keyword>
<feature type="transmembrane region" description="Helical" evidence="1">
    <location>
        <begin position="12"/>
        <end position="30"/>
    </location>
</feature>
<keyword evidence="1" id="KW-1133">Transmembrane helix</keyword>